<keyword evidence="2" id="KW-1185">Reference proteome</keyword>
<reference evidence="1 2" key="1">
    <citation type="submission" date="2006-10" db="EMBL/GenBank/DDBJ databases">
        <authorList>
            <person name="Fleischmann R.D."/>
            <person name="Dodson R.J."/>
            <person name="Haft D.H."/>
            <person name="Merkel J.S."/>
            <person name="Nelson W.C."/>
            <person name="Fraser C.M."/>
        </authorList>
    </citation>
    <scope>NUCLEOTIDE SEQUENCE [LARGE SCALE GENOMIC DNA]</scope>
    <source>
        <strain evidence="2">ATCC 700084 / mc(2)155</strain>
    </source>
</reference>
<dbReference type="PATRIC" id="fig|246196.56.peg.4471"/>
<dbReference type="AlphaFoldDB" id="A0R0R5"/>
<dbReference type="EMBL" id="CP000480">
    <property type="protein sequence ID" value="ABK75972.1"/>
    <property type="molecule type" value="Genomic_DNA"/>
</dbReference>
<sequence>MRGNAREERRSGGCGDDERRRRRRGFWCSTSFVLKVTGCLSGQVGAR</sequence>
<organism evidence="1 2">
    <name type="scientific">Mycolicibacterium smegmatis (strain ATCC 700084 / mc(2)155)</name>
    <name type="common">Mycobacterium smegmatis</name>
    <dbReference type="NCBI Taxonomy" id="246196"/>
    <lineage>
        <taxon>Bacteria</taxon>
        <taxon>Bacillati</taxon>
        <taxon>Actinomycetota</taxon>
        <taxon>Actinomycetes</taxon>
        <taxon>Mycobacteriales</taxon>
        <taxon>Mycobacteriaceae</taxon>
        <taxon>Mycolicibacterium</taxon>
    </lineage>
</organism>
<proteinExistence type="predicted"/>
<accession>A0R0R5</accession>
<dbReference type="Proteomes" id="UP000000757">
    <property type="component" value="Chromosome"/>
</dbReference>
<gene>
    <name evidence="1" type="ordered locus">MSMEG_4481</name>
</gene>
<dbReference type="PaxDb" id="246196-MSMEI_4370"/>
<protein>
    <submittedName>
        <fullName evidence="1">Uncharacterized protein</fullName>
    </submittedName>
</protein>
<evidence type="ECO:0000313" key="1">
    <source>
        <dbReference type="EMBL" id="ABK75972.1"/>
    </source>
</evidence>
<evidence type="ECO:0000313" key="2">
    <source>
        <dbReference type="Proteomes" id="UP000000757"/>
    </source>
</evidence>
<dbReference type="KEGG" id="msm:MSMEG_4481"/>
<name>A0R0R5_MYCS2</name>